<accession>X0YDZ2</accession>
<evidence type="ECO:0000313" key="3">
    <source>
        <dbReference type="EMBL" id="GAG35021.1"/>
    </source>
</evidence>
<dbReference type="PANTHER" id="PTHR11645:SF0">
    <property type="entry name" value="PYRROLINE-5-CARBOXYLATE REDUCTASE 3"/>
    <property type="match status" value="1"/>
</dbReference>
<organism evidence="3">
    <name type="scientific">marine sediment metagenome</name>
    <dbReference type="NCBI Taxonomy" id="412755"/>
    <lineage>
        <taxon>unclassified sequences</taxon>
        <taxon>metagenomes</taxon>
        <taxon>ecological metagenomes</taxon>
    </lineage>
</organism>
<feature type="non-terminal residue" evidence="3">
    <location>
        <position position="1"/>
    </location>
</feature>
<keyword evidence="1" id="KW-0560">Oxidoreductase</keyword>
<dbReference type="GO" id="GO:0004735">
    <property type="term" value="F:pyrroline-5-carboxylate reductase activity"/>
    <property type="evidence" value="ECO:0007669"/>
    <property type="project" value="TreeGrafter"/>
</dbReference>
<dbReference type="EMBL" id="BARS01049625">
    <property type="protein sequence ID" value="GAG35021.1"/>
    <property type="molecule type" value="Genomic_DNA"/>
</dbReference>
<dbReference type="SUPFAM" id="SSF48179">
    <property type="entry name" value="6-phosphogluconate dehydrogenase C-terminal domain-like"/>
    <property type="match status" value="1"/>
</dbReference>
<dbReference type="AlphaFoldDB" id="X0YDZ2"/>
<sequence length="155" mass="16846">CLSSGRFSTGDDLAFVQELFNCLGKTKRIEEKMINASTAISGSGPGYIFNDYELDLKDPDNINENTKQNIIKRLTQAAKSVGFNSEDAKFLAVNTTQTSINLVKKTGLSPYELKKQVTSKGGTTQAALKVIYSGGSWEEAAGAAVKRAEELSRRE</sequence>
<comment type="caution">
    <text evidence="3">The sequence shown here is derived from an EMBL/GenBank/DDBJ whole genome shotgun (WGS) entry which is preliminary data.</text>
</comment>
<feature type="domain" description="Pyrroline-5-carboxylate reductase dimerisation" evidence="2">
    <location>
        <begin position="70"/>
        <end position="150"/>
    </location>
</feature>
<evidence type="ECO:0000256" key="1">
    <source>
        <dbReference type="ARBA" id="ARBA00023002"/>
    </source>
</evidence>
<reference evidence="3" key="1">
    <citation type="journal article" date="2014" name="Front. Microbiol.">
        <title>High frequency of phylogenetically diverse reductive dehalogenase-homologous genes in deep subseafloor sedimentary metagenomes.</title>
        <authorList>
            <person name="Kawai M."/>
            <person name="Futagami T."/>
            <person name="Toyoda A."/>
            <person name="Takaki Y."/>
            <person name="Nishi S."/>
            <person name="Hori S."/>
            <person name="Arai W."/>
            <person name="Tsubouchi T."/>
            <person name="Morono Y."/>
            <person name="Uchiyama I."/>
            <person name="Ito T."/>
            <person name="Fujiyama A."/>
            <person name="Inagaki F."/>
            <person name="Takami H."/>
        </authorList>
    </citation>
    <scope>NUCLEOTIDE SEQUENCE</scope>
    <source>
        <strain evidence="3">Expedition CK06-06</strain>
    </source>
</reference>
<proteinExistence type="predicted"/>
<dbReference type="Gene3D" id="1.10.3730.10">
    <property type="entry name" value="ProC C-terminal domain-like"/>
    <property type="match status" value="1"/>
</dbReference>
<dbReference type="PANTHER" id="PTHR11645">
    <property type="entry name" value="PYRROLINE-5-CARBOXYLATE REDUCTASE"/>
    <property type="match status" value="1"/>
</dbReference>
<dbReference type="InterPro" id="IPR008927">
    <property type="entry name" value="6-PGluconate_DH-like_C_sf"/>
</dbReference>
<evidence type="ECO:0000259" key="2">
    <source>
        <dbReference type="Pfam" id="PF14748"/>
    </source>
</evidence>
<dbReference type="Pfam" id="PF14748">
    <property type="entry name" value="P5CR_dimer"/>
    <property type="match status" value="1"/>
</dbReference>
<dbReference type="InterPro" id="IPR029036">
    <property type="entry name" value="P5CR_dimer"/>
</dbReference>
<dbReference type="GO" id="GO:0055129">
    <property type="term" value="P:L-proline biosynthetic process"/>
    <property type="evidence" value="ECO:0007669"/>
    <property type="project" value="TreeGrafter"/>
</dbReference>
<name>X0YDZ2_9ZZZZ</name>
<protein>
    <recommendedName>
        <fullName evidence="2">Pyrroline-5-carboxylate reductase dimerisation domain-containing protein</fullName>
    </recommendedName>
</protein>
<gene>
    <name evidence="3" type="ORF">S01H1_74205</name>
</gene>